<evidence type="ECO:0000313" key="9">
    <source>
        <dbReference type="EMBL" id="RXM96969.1"/>
    </source>
</evidence>
<comment type="subcellular location">
    <subcellularLocation>
        <location evidence="2">Cytoplasm</location>
    </subcellularLocation>
</comment>
<comment type="caution">
    <text evidence="9">The sequence shown here is derived from an EMBL/GenBank/DDBJ whole genome shotgun (WGS) entry which is preliminary data.</text>
</comment>
<proteinExistence type="inferred from homology"/>
<dbReference type="Pfam" id="PF01593">
    <property type="entry name" value="Amino_oxidase"/>
    <property type="match status" value="1"/>
</dbReference>
<evidence type="ECO:0000256" key="2">
    <source>
        <dbReference type="ARBA" id="ARBA00004496"/>
    </source>
</evidence>
<dbReference type="InterPro" id="IPR050281">
    <property type="entry name" value="Flavin_monoamine_oxidase"/>
</dbReference>
<keyword evidence="4" id="KW-0963">Cytoplasm</keyword>
<evidence type="ECO:0000256" key="4">
    <source>
        <dbReference type="ARBA" id="ARBA00022490"/>
    </source>
</evidence>
<reference evidence="9 10" key="1">
    <citation type="submission" date="2019-01" db="EMBL/GenBank/DDBJ databases">
        <title>Draft Genome and Complete Hox-Cluster Characterization of the Sterlet Sturgeon (Acipenser ruthenus).</title>
        <authorList>
            <person name="Wei Q."/>
        </authorList>
    </citation>
    <scope>NUCLEOTIDE SEQUENCE [LARGE SCALE GENOMIC DNA]</scope>
    <source>
        <strain evidence="9">WHYD16114868_AA</strain>
        <tissue evidence="9">Blood</tissue>
    </source>
</reference>
<sequence length="60" mass="6993">MHKESLSGASEDNSSTMFKPVLPEEKMRAIERLGFGMVSKIFLEYEKRFWPQDCARIQLV</sequence>
<dbReference type="GO" id="GO:0005737">
    <property type="term" value="C:cytoplasm"/>
    <property type="evidence" value="ECO:0007669"/>
    <property type="project" value="UniProtKB-SubCell"/>
</dbReference>
<evidence type="ECO:0000256" key="3">
    <source>
        <dbReference type="ARBA" id="ARBA00005995"/>
    </source>
</evidence>
<accession>A0A662YKI8</accession>
<name>A0A662YKI8_ACIRT</name>
<evidence type="ECO:0000256" key="6">
    <source>
        <dbReference type="ARBA" id="ARBA00022827"/>
    </source>
</evidence>
<feature type="domain" description="Amine oxidase" evidence="8">
    <location>
        <begin position="15"/>
        <end position="52"/>
    </location>
</feature>
<evidence type="ECO:0000256" key="5">
    <source>
        <dbReference type="ARBA" id="ARBA00022630"/>
    </source>
</evidence>
<dbReference type="PANTHER" id="PTHR10742">
    <property type="entry name" value="FLAVIN MONOAMINE OXIDASE"/>
    <property type="match status" value="1"/>
</dbReference>
<evidence type="ECO:0000256" key="7">
    <source>
        <dbReference type="ARBA" id="ARBA00023002"/>
    </source>
</evidence>
<protein>
    <submittedName>
        <fullName evidence="9">Peroxisomal N(1)-acetyl-spermine/spermidine oxidase</fullName>
    </submittedName>
</protein>
<dbReference type="SUPFAM" id="SSF51905">
    <property type="entry name" value="FAD/NAD(P)-binding domain"/>
    <property type="match status" value="1"/>
</dbReference>
<evidence type="ECO:0000313" key="10">
    <source>
        <dbReference type="Proteomes" id="UP000289886"/>
    </source>
</evidence>
<evidence type="ECO:0000259" key="8">
    <source>
        <dbReference type="Pfam" id="PF01593"/>
    </source>
</evidence>
<dbReference type="EMBL" id="SCEB01001322">
    <property type="protein sequence ID" value="RXM96969.1"/>
    <property type="molecule type" value="Genomic_DNA"/>
</dbReference>
<comment type="cofactor">
    <cofactor evidence="1">
        <name>FAD</name>
        <dbReference type="ChEBI" id="CHEBI:57692"/>
    </cofactor>
</comment>
<dbReference type="InterPro" id="IPR002937">
    <property type="entry name" value="Amino_oxidase"/>
</dbReference>
<keyword evidence="6" id="KW-0274">FAD</keyword>
<dbReference type="GO" id="GO:0046592">
    <property type="term" value="F:polyamine oxidase activity"/>
    <property type="evidence" value="ECO:0007669"/>
    <property type="project" value="TreeGrafter"/>
</dbReference>
<keyword evidence="5" id="KW-0285">Flavoprotein</keyword>
<dbReference type="Gene3D" id="3.90.660.10">
    <property type="match status" value="1"/>
</dbReference>
<keyword evidence="10" id="KW-1185">Reference proteome</keyword>
<comment type="similarity">
    <text evidence="3">Belongs to the flavin monoamine oxidase family.</text>
</comment>
<dbReference type="PANTHER" id="PTHR10742:SF405">
    <property type="entry name" value="PEROXISOMAL N(1)-ACETYL-SPERMINE_SPERMIDINE OXIDASE"/>
    <property type="match status" value="1"/>
</dbReference>
<keyword evidence="7" id="KW-0560">Oxidoreductase</keyword>
<dbReference type="Proteomes" id="UP000289886">
    <property type="component" value="Unassembled WGS sequence"/>
</dbReference>
<gene>
    <name evidence="9" type="ORF">EOD39_15007</name>
</gene>
<organism evidence="9 10">
    <name type="scientific">Acipenser ruthenus</name>
    <name type="common">Sterlet sturgeon</name>
    <dbReference type="NCBI Taxonomy" id="7906"/>
    <lineage>
        <taxon>Eukaryota</taxon>
        <taxon>Metazoa</taxon>
        <taxon>Chordata</taxon>
        <taxon>Craniata</taxon>
        <taxon>Vertebrata</taxon>
        <taxon>Euteleostomi</taxon>
        <taxon>Actinopterygii</taxon>
        <taxon>Chondrostei</taxon>
        <taxon>Acipenseriformes</taxon>
        <taxon>Acipenseridae</taxon>
        <taxon>Acipenser</taxon>
    </lineage>
</organism>
<dbReference type="AlphaFoldDB" id="A0A662YKI8"/>
<dbReference type="InterPro" id="IPR036188">
    <property type="entry name" value="FAD/NAD-bd_sf"/>
</dbReference>
<evidence type="ECO:0000256" key="1">
    <source>
        <dbReference type="ARBA" id="ARBA00001974"/>
    </source>
</evidence>